<organism evidence="2 3">
    <name type="scientific">Tagetes erecta</name>
    <name type="common">African marigold</name>
    <dbReference type="NCBI Taxonomy" id="13708"/>
    <lineage>
        <taxon>Eukaryota</taxon>
        <taxon>Viridiplantae</taxon>
        <taxon>Streptophyta</taxon>
        <taxon>Embryophyta</taxon>
        <taxon>Tracheophyta</taxon>
        <taxon>Spermatophyta</taxon>
        <taxon>Magnoliopsida</taxon>
        <taxon>eudicotyledons</taxon>
        <taxon>Gunneridae</taxon>
        <taxon>Pentapetalae</taxon>
        <taxon>asterids</taxon>
        <taxon>campanulids</taxon>
        <taxon>Asterales</taxon>
        <taxon>Asteraceae</taxon>
        <taxon>Asteroideae</taxon>
        <taxon>Heliantheae alliance</taxon>
        <taxon>Tageteae</taxon>
        <taxon>Tagetes</taxon>
    </lineage>
</organism>
<protein>
    <submittedName>
        <fullName evidence="2">Uncharacterized protein</fullName>
    </submittedName>
</protein>
<comment type="caution">
    <text evidence="2">The sequence shown here is derived from an EMBL/GenBank/DDBJ whole genome shotgun (WGS) entry which is preliminary data.</text>
</comment>
<dbReference type="EMBL" id="JAUHHV010000009">
    <property type="protein sequence ID" value="KAK1412466.1"/>
    <property type="molecule type" value="Genomic_DNA"/>
</dbReference>
<sequence length="75" mass="8918">MSLKYLCQSFIVCCFYGFTTWKILLNTCDLLFILYANMAIMQYGLWHSRWPLLLSLAGENLLDRIRVNNNEYELD</sequence>
<proteinExistence type="predicted"/>
<gene>
    <name evidence="2" type="ORF">QVD17_33745</name>
</gene>
<evidence type="ECO:0000313" key="3">
    <source>
        <dbReference type="Proteomes" id="UP001229421"/>
    </source>
</evidence>
<accession>A0AAD8K195</accession>
<keyword evidence="3" id="KW-1185">Reference proteome</keyword>
<reference evidence="2" key="1">
    <citation type="journal article" date="2023" name="bioRxiv">
        <title>Improved chromosome-level genome assembly for marigold (Tagetes erecta).</title>
        <authorList>
            <person name="Jiang F."/>
            <person name="Yuan L."/>
            <person name="Wang S."/>
            <person name="Wang H."/>
            <person name="Xu D."/>
            <person name="Wang A."/>
            <person name="Fan W."/>
        </authorList>
    </citation>
    <scope>NUCLEOTIDE SEQUENCE</scope>
    <source>
        <strain evidence="2">WSJ</strain>
        <tissue evidence="2">Leaf</tissue>
    </source>
</reference>
<name>A0AAD8K195_TARER</name>
<keyword evidence="1" id="KW-1133">Transmembrane helix</keyword>
<evidence type="ECO:0000313" key="2">
    <source>
        <dbReference type="EMBL" id="KAK1412466.1"/>
    </source>
</evidence>
<keyword evidence="1" id="KW-0812">Transmembrane</keyword>
<dbReference type="Proteomes" id="UP001229421">
    <property type="component" value="Unassembled WGS sequence"/>
</dbReference>
<keyword evidence="1" id="KW-0472">Membrane</keyword>
<dbReference type="AlphaFoldDB" id="A0AAD8K195"/>
<feature type="transmembrane region" description="Helical" evidence="1">
    <location>
        <begin position="30"/>
        <end position="46"/>
    </location>
</feature>
<evidence type="ECO:0000256" key="1">
    <source>
        <dbReference type="SAM" id="Phobius"/>
    </source>
</evidence>